<dbReference type="GO" id="GO:0030313">
    <property type="term" value="C:cell envelope"/>
    <property type="evidence" value="ECO:0007669"/>
    <property type="project" value="UniProtKB-SubCell"/>
</dbReference>
<reference evidence="5" key="1">
    <citation type="submission" date="2022-10" db="EMBL/GenBank/DDBJ databases">
        <authorList>
            <person name="Yu W.X."/>
        </authorList>
    </citation>
    <scope>NUCLEOTIDE SEQUENCE</scope>
    <source>
        <strain evidence="5">D04</strain>
    </source>
</reference>
<comment type="subcellular location">
    <subcellularLocation>
        <location evidence="1">Cell envelope</location>
    </subcellularLocation>
</comment>
<dbReference type="PANTHER" id="PTHR32347:SF14">
    <property type="entry name" value="EFFLUX SYSTEM COMPONENT YKNX-RELATED"/>
    <property type="match status" value="1"/>
</dbReference>
<evidence type="ECO:0000259" key="4">
    <source>
        <dbReference type="Pfam" id="PF25973"/>
    </source>
</evidence>
<dbReference type="AlphaFoldDB" id="A0AAE3MFD4"/>
<dbReference type="PROSITE" id="PS51257">
    <property type="entry name" value="PROKAR_LIPOPROTEIN"/>
    <property type="match status" value="1"/>
</dbReference>
<protein>
    <submittedName>
        <fullName evidence="5">Efflux RND transporter periplasmic adaptor subunit</fullName>
    </submittedName>
</protein>
<gene>
    <name evidence="5" type="ORF">OM074_13095</name>
</gene>
<sequence>MMQKNIWVIVLITIALGCQSKQSELITGKFETYKIDVGNIETFVPTEGYVIPANEVLLLSPAASIVAKIVKEPGHPVKEGDVIVKLDTKSIEAKIEQLNDQLAVKENNLEKNRLNARSTRADLAYNEETKKLKIASIKSTLADQKQLLEVGGISQAKYDKTKQELVLAEKDLKLVREKNSIRIAQLAADEKGLLLQIEMQQKELGNQKELLGLMEVKAPSDGIVLSVNAKEGEKIQGEKLLVTMSDLSRLKIRASIDSKFKNLIKTGRRAYVLVDKNRLEGRVASVNPQLENNNLGFTICLTESDHPKLIPNQKVNLEVVKRARYDVLRIKRGSLFNNKKNQKALLVSGDSAVRKEVTLGLITDEFIEVKEGLKEGDEIVISSEVPLKEVGSVKIEKR</sequence>
<evidence type="ECO:0000313" key="5">
    <source>
        <dbReference type="EMBL" id="MCW3806565.1"/>
    </source>
</evidence>
<dbReference type="PANTHER" id="PTHR32347">
    <property type="entry name" value="EFFLUX SYSTEM COMPONENT YKNX-RELATED"/>
    <property type="match status" value="1"/>
</dbReference>
<dbReference type="Gene3D" id="2.40.420.20">
    <property type="match status" value="1"/>
</dbReference>
<organism evidence="5 6">
    <name type="scientific">Plebeiibacterium marinum</name>
    <dbReference type="NCBI Taxonomy" id="2992111"/>
    <lineage>
        <taxon>Bacteria</taxon>
        <taxon>Pseudomonadati</taxon>
        <taxon>Bacteroidota</taxon>
        <taxon>Bacteroidia</taxon>
        <taxon>Marinilabiliales</taxon>
        <taxon>Marinilabiliaceae</taxon>
        <taxon>Plebeiibacterium</taxon>
    </lineage>
</organism>
<feature type="domain" description="CzcB-like barrel-sandwich hybrid" evidence="4">
    <location>
        <begin position="60"/>
        <end position="246"/>
    </location>
</feature>
<feature type="coiled-coil region" evidence="3">
    <location>
        <begin position="88"/>
        <end position="115"/>
    </location>
</feature>
<comment type="caution">
    <text evidence="5">The sequence shown here is derived from an EMBL/GenBank/DDBJ whole genome shotgun (WGS) entry which is preliminary data.</text>
</comment>
<evidence type="ECO:0000256" key="3">
    <source>
        <dbReference type="SAM" id="Coils"/>
    </source>
</evidence>
<proteinExistence type="predicted"/>
<evidence type="ECO:0000256" key="1">
    <source>
        <dbReference type="ARBA" id="ARBA00004196"/>
    </source>
</evidence>
<dbReference type="InterPro" id="IPR050465">
    <property type="entry name" value="UPF0194_transport"/>
</dbReference>
<dbReference type="Gene3D" id="2.40.50.100">
    <property type="match status" value="1"/>
</dbReference>
<dbReference type="InterPro" id="IPR058647">
    <property type="entry name" value="BSH_CzcB-like"/>
</dbReference>
<dbReference type="Gene3D" id="2.40.30.170">
    <property type="match status" value="1"/>
</dbReference>
<name>A0AAE3MFD4_9BACT</name>
<dbReference type="EMBL" id="JAPDPI010000026">
    <property type="protein sequence ID" value="MCW3806565.1"/>
    <property type="molecule type" value="Genomic_DNA"/>
</dbReference>
<accession>A0AAE3MFD4</accession>
<keyword evidence="2 3" id="KW-0175">Coiled coil</keyword>
<evidence type="ECO:0000313" key="6">
    <source>
        <dbReference type="Proteomes" id="UP001207408"/>
    </source>
</evidence>
<dbReference type="Gene3D" id="1.10.287.470">
    <property type="entry name" value="Helix hairpin bin"/>
    <property type="match status" value="1"/>
</dbReference>
<keyword evidence="6" id="KW-1185">Reference proteome</keyword>
<dbReference type="RefSeq" id="WP_301200119.1">
    <property type="nucleotide sequence ID" value="NZ_JAPDPI010000026.1"/>
</dbReference>
<dbReference type="Proteomes" id="UP001207408">
    <property type="component" value="Unassembled WGS sequence"/>
</dbReference>
<evidence type="ECO:0000256" key="2">
    <source>
        <dbReference type="ARBA" id="ARBA00023054"/>
    </source>
</evidence>
<dbReference type="Pfam" id="PF25973">
    <property type="entry name" value="BSH_CzcB"/>
    <property type="match status" value="1"/>
</dbReference>